<sequence>MTESTEAITLGKLLGIIQLNTPIHLKCGADVEWDFVYKSTLMRFDERIRPYREHRVTNVYLFYRTLVIEVE</sequence>
<reference evidence="1 2" key="1">
    <citation type="submission" date="2016-11" db="EMBL/GenBank/DDBJ databases">
        <authorList>
            <person name="Jaros S."/>
            <person name="Januszkiewicz K."/>
            <person name="Wedrychowicz H."/>
        </authorList>
    </citation>
    <scope>NUCLEOTIDE SEQUENCE [LARGE SCALE GENOMIC DNA]</scope>
    <source>
        <strain evidence="1 2">DSM 15480</strain>
    </source>
</reference>
<name>A0A1M6S842_9FIRM</name>
<keyword evidence="2" id="KW-1185">Reference proteome</keyword>
<dbReference type="RefSeq" id="WP_073111675.1">
    <property type="nucleotide sequence ID" value="NZ_FQZY01000047.1"/>
</dbReference>
<proteinExistence type="predicted"/>
<accession>A0A1M6S842</accession>
<dbReference type="STRING" id="1121950.SAMN02745243_02875"/>
<dbReference type="EMBL" id="FQZY01000047">
    <property type="protein sequence ID" value="SHK40831.1"/>
    <property type="molecule type" value="Genomic_DNA"/>
</dbReference>
<dbReference type="AlphaFoldDB" id="A0A1M6S842"/>
<dbReference type="Proteomes" id="UP000184301">
    <property type="component" value="Unassembled WGS sequence"/>
</dbReference>
<gene>
    <name evidence="1" type="ORF">SAMN02745243_02875</name>
</gene>
<evidence type="ECO:0000313" key="2">
    <source>
        <dbReference type="Proteomes" id="UP000184301"/>
    </source>
</evidence>
<protein>
    <submittedName>
        <fullName evidence="1">Uncharacterized protein</fullName>
    </submittedName>
</protein>
<evidence type="ECO:0000313" key="1">
    <source>
        <dbReference type="EMBL" id="SHK40831.1"/>
    </source>
</evidence>
<organism evidence="1 2">
    <name type="scientific">Hespellia stercorisuis DSM 15480</name>
    <dbReference type="NCBI Taxonomy" id="1121950"/>
    <lineage>
        <taxon>Bacteria</taxon>
        <taxon>Bacillati</taxon>
        <taxon>Bacillota</taxon>
        <taxon>Clostridia</taxon>
        <taxon>Lachnospirales</taxon>
        <taxon>Lachnospiraceae</taxon>
        <taxon>Hespellia</taxon>
    </lineage>
</organism>